<evidence type="ECO:0000313" key="2">
    <source>
        <dbReference type="Proteomes" id="UP000319411"/>
    </source>
</evidence>
<proteinExistence type="predicted"/>
<dbReference type="EMBL" id="CP032702">
    <property type="protein sequence ID" value="QDY42318.1"/>
    <property type="molecule type" value="Genomic_DNA"/>
</dbReference>
<gene>
    <name evidence="1" type="ORF">D8B20_10620</name>
</gene>
<keyword evidence="1" id="KW-0255">Endonuclease</keyword>
<keyword evidence="2" id="KW-1185">Reference proteome</keyword>
<name>A0A518XDN7_9GAMM</name>
<dbReference type="GO" id="GO:0004519">
    <property type="term" value="F:endonuclease activity"/>
    <property type="evidence" value="ECO:0007669"/>
    <property type="project" value="UniProtKB-KW"/>
</dbReference>
<dbReference type="InterPro" id="IPR032869">
    <property type="entry name" value="WHH_dom_containing"/>
</dbReference>
<organism evidence="1 2">
    <name type="scientific">Candidatus Pantoea soli</name>
    <dbReference type="NCBI Taxonomy" id="3098669"/>
    <lineage>
        <taxon>Bacteria</taxon>
        <taxon>Pseudomonadati</taxon>
        <taxon>Pseudomonadota</taxon>
        <taxon>Gammaproteobacteria</taxon>
        <taxon>Enterobacterales</taxon>
        <taxon>Erwiniaceae</taxon>
        <taxon>Pantoea</taxon>
    </lineage>
</organism>
<evidence type="ECO:0000313" key="1">
    <source>
        <dbReference type="EMBL" id="QDY42318.1"/>
    </source>
</evidence>
<dbReference type="OrthoDB" id="6043530at2"/>
<dbReference type="KEGG" id="pdis:D8B20_10620"/>
<dbReference type="Pfam" id="PF14414">
    <property type="entry name" value="WHH"/>
    <property type="match status" value="1"/>
</dbReference>
<dbReference type="AlphaFoldDB" id="A0A518XDN7"/>
<accession>A0A518XDN7</accession>
<sequence>MDVNPDVTISYSGDSVLDFQSANEIADLIQKSTPEGYVWHHLDDYGPKINTGTRQLVEQNAHSGIPHSGGVIQYKAATGKSYTPPAKFGEKKSYS</sequence>
<keyword evidence="1" id="KW-0540">Nuclease</keyword>
<keyword evidence="1" id="KW-0378">Hydrolase</keyword>
<reference evidence="1 2" key="1">
    <citation type="submission" date="2018-10" db="EMBL/GenBank/DDBJ databases">
        <title>Genome Sequencing of Pantoea dispersa DSM 32899.</title>
        <authorList>
            <person name="Nawrath M."/>
            <person name="Ottenheim C."/>
            <person name="Wilm A."/>
            <person name="Zimmermann W."/>
            <person name="Wu J.C."/>
        </authorList>
    </citation>
    <scope>NUCLEOTIDE SEQUENCE [LARGE SCALE GENOMIC DNA]</scope>
    <source>
        <strain evidence="1 2">DSM 32899</strain>
    </source>
</reference>
<protein>
    <submittedName>
        <fullName evidence="1">HNH endonuclease</fullName>
    </submittedName>
</protein>
<dbReference type="Proteomes" id="UP000319411">
    <property type="component" value="Chromosome"/>
</dbReference>
<dbReference type="RefSeq" id="WP_145888845.1">
    <property type="nucleotide sequence ID" value="NZ_CP032702.1"/>
</dbReference>